<accession>A0A834I4Z6</accession>
<feature type="compositionally biased region" description="Polar residues" evidence="1">
    <location>
        <begin position="141"/>
        <end position="150"/>
    </location>
</feature>
<protein>
    <submittedName>
        <fullName evidence="2">Uncharacterized protein</fullName>
    </submittedName>
</protein>
<evidence type="ECO:0000313" key="2">
    <source>
        <dbReference type="EMBL" id="KAF7272707.1"/>
    </source>
</evidence>
<gene>
    <name evidence="2" type="ORF">GWI33_014539</name>
</gene>
<dbReference type="EMBL" id="JAACXV010013723">
    <property type="protein sequence ID" value="KAF7272707.1"/>
    <property type="molecule type" value="Genomic_DNA"/>
</dbReference>
<dbReference type="Proteomes" id="UP000625711">
    <property type="component" value="Unassembled WGS sequence"/>
</dbReference>
<reference evidence="2" key="1">
    <citation type="submission" date="2020-08" db="EMBL/GenBank/DDBJ databases">
        <title>Genome sequencing and assembly of the red palm weevil Rhynchophorus ferrugineus.</title>
        <authorList>
            <person name="Dias G.B."/>
            <person name="Bergman C.M."/>
            <person name="Manee M."/>
        </authorList>
    </citation>
    <scope>NUCLEOTIDE SEQUENCE</scope>
    <source>
        <strain evidence="2">AA-2017</strain>
        <tissue evidence="2">Whole larva</tissue>
    </source>
</reference>
<proteinExistence type="predicted"/>
<dbReference type="AlphaFoldDB" id="A0A834I4Z6"/>
<sequence>MEKIEYRAVIKFLFLEGVAPKQIHERLLKVYKDSTPSVRTDMLSEDRRLTERDLAEALGISLGSVSNIVTEVLGSRKQSMKQTLDGLCSIGQVKLLNTSSDLSEEPPPVRREDLIQKGNKRFAADENVNPTKQMKRHRESPSLNPIAQNNFDESEPVKATENYNITNMPFGDLEYLTKSESEQSDTLSNLIQGEVIEPLVEIKIEQSD</sequence>
<evidence type="ECO:0000256" key="1">
    <source>
        <dbReference type="SAM" id="MobiDB-lite"/>
    </source>
</evidence>
<dbReference type="OrthoDB" id="10261408at2759"/>
<evidence type="ECO:0000313" key="3">
    <source>
        <dbReference type="Proteomes" id="UP000625711"/>
    </source>
</evidence>
<keyword evidence="3" id="KW-1185">Reference proteome</keyword>
<comment type="caution">
    <text evidence="2">The sequence shown here is derived from an EMBL/GenBank/DDBJ whole genome shotgun (WGS) entry which is preliminary data.</text>
</comment>
<feature type="region of interest" description="Disordered" evidence="1">
    <location>
        <begin position="129"/>
        <end position="150"/>
    </location>
</feature>
<organism evidence="2 3">
    <name type="scientific">Rhynchophorus ferrugineus</name>
    <name type="common">Red palm weevil</name>
    <name type="synonym">Curculio ferrugineus</name>
    <dbReference type="NCBI Taxonomy" id="354439"/>
    <lineage>
        <taxon>Eukaryota</taxon>
        <taxon>Metazoa</taxon>
        <taxon>Ecdysozoa</taxon>
        <taxon>Arthropoda</taxon>
        <taxon>Hexapoda</taxon>
        <taxon>Insecta</taxon>
        <taxon>Pterygota</taxon>
        <taxon>Neoptera</taxon>
        <taxon>Endopterygota</taxon>
        <taxon>Coleoptera</taxon>
        <taxon>Polyphaga</taxon>
        <taxon>Cucujiformia</taxon>
        <taxon>Curculionidae</taxon>
        <taxon>Dryophthorinae</taxon>
        <taxon>Rhynchophorus</taxon>
    </lineage>
</organism>
<name>A0A834I4Z6_RHYFE</name>